<evidence type="ECO:0000256" key="7">
    <source>
        <dbReference type="ARBA" id="ARBA00023136"/>
    </source>
</evidence>
<dbReference type="Proteomes" id="UP000269692">
    <property type="component" value="Unassembled WGS sequence"/>
</dbReference>
<name>A0A3L6ZYC8_9HYPH</name>
<evidence type="ECO:0000259" key="10">
    <source>
        <dbReference type="Pfam" id="PF04290"/>
    </source>
</evidence>
<evidence type="ECO:0000313" key="11">
    <source>
        <dbReference type="EMBL" id="RLP72814.1"/>
    </source>
</evidence>
<feature type="domain" description="Tripartite ATP-independent periplasmic transporters DctQ component" evidence="10">
    <location>
        <begin position="45"/>
        <end position="170"/>
    </location>
</feature>
<evidence type="ECO:0000256" key="3">
    <source>
        <dbReference type="ARBA" id="ARBA00022475"/>
    </source>
</evidence>
<dbReference type="PANTHER" id="PTHR35011">
    <property type="entry name" value="2,3-DIKETO-L-GULONATE TRAP TRANSPORTER SMALL PERMEASE PROTEIN YIAM"/>
    <property type="match status" value="1"/>
</dbReference>
<dbReference type="InterPro" id="IPR055348">
    <property type="entry name" value="DctQ"/>
</dbReference>
<keyword evidence="2 9" id="KW-0813">Transport</keyword>
<evidence type="ECO:0000256" key="2">
    <source>
        <dbReference type="ARBA" id="ARBA00022448"/>
    </source>
</evidence>
<dbReference type="OrthoDB" id="8449485at2"/>
<gene>
    <name evidence="11" type="ORF">D9R14_21000</name>
</gene>
<feature type="transmembrane region" description="Helical" evidence="9">
    <location>
        <begin position="143"/>
        <end position="163"/>
    </location>
</feature>
<comment type="function">
    <text evidence="9">Part of the tripartite ATP-independent periplasmic (TRAP) transport system.</text>
</comment>
<evidence type="ECO:0000256" key="1">
    <source>
        <dbReference type="ARBA" id="ARBA00004429"/>
    </source>
</evidence>
<sequence>MTAPNRARTSLAPGRGGAARRVVGALDRVVFAANRWAMIVALGTMAVLVFVAVMLRYLTNEALVWGEELSRYVMVWLAFLGIGPVLRVGGHVAVDSLVAGLSPRLQRLGRALVVLLVAGSTLWLLVAGWDYTARSWFQTTPVLRIPFAIVALAAPVGFALTLWHLAMMAAGFVTHGTFEASDDLSPDQAPTS</sequence>
<comment type="subcellular location">
    <subcellularLocation>
        <location evidence="1 9">Cell inner membrane</location>
        <topology evidence="1 9">Multi-pass membrane protein</topology>
    </subcellularLocation>
</comment>
<evidence type="ECO:0000313" key="12">
    <source>
        <dbReference type="Proteomes" id="UP000269692"/>
    </source>
</evidence>
<dbReference type="EMBL" id="RCTF01000024">
    <property type="protein sequence ID" value="RLP72814.1"/>
    <property type="molecule type" value="Genomic_DNA"/>
</dbReference>
<evidence type="ECO:0000256" key="9">
    <source>
        <dbReference type="RuleBase" id="RU369079"/>
    </source>
</evidence>
<proteinExistence type="inferred from homology"/>
<dbReference type="RefSeq" id="WP_121625322.1">
    <property type="nucleotide sequence ID" value="NZ_JACIIW010000013.1"/>
</dbReference>
<keyword evidence="12" id="KW-1185">Reference proteome</keyword>
<dbReference type="InterPro" id="IPR007387">
    <property type="entry name" value="TRAP_DctQ"/>
</dbReference>
<protein>
    <recommendedName>
        <fullName evidence="9">TRAP transporter small permease protein</fullName>
    </recommendedName>
</protein>
<organism evidence="11 12">
    <name type="scientific">Xanthobacter tagetidis</name>
    <dbReference type="NCBI Taxonomy" id="60216"/>
    <lineage>
        <taxon>Bacteria</taxon>
        <taxon>Pseudomonadati</taxon>
        <taxon>Pseudomonadota</taxon>
        <taxon>Alphaproteobacteria</taxon>
        <taxon>Hyphomicrobiales</taxon>
        <taxon>Xanthobacteraceae</taxon>
        <taxon>Xanthobacter</taxon>
    </lineage>
</organism>
<evidence type="ECO:0000256" key="4">
    <source>
        <dbReference type="ARBA" id="ARBA00022519"/>
    </source>
</evidence>
<keyword evidence="7 9" id="KW-0472">Membrane</keyword>
<comment type="subunit">
    <text evidence="9">The complex comprises the extracytoplasmic solute receptor protein and the two transmembrane proteins.</text>
</comment>
<evidence type="ECO:0000256" key="6">
    <source>
        <dbReference type="ARBA" id="ARBA00022989"/>
    </source>
</evidence>
<dbReference type="Pfam" id="PF04290">
    <property type="entry name" value="DctQ"/>
    <property type="match status" value="1"/>
</dbReference>
<keyword evidence="3" id="KW-1003">Cell membrane</keyword>
<keyword evidence="5 9" id="KW-0812">Transmembrane</keyword>
<dbReference type="PANTHER" id="PTHR35011:SF2">
    <property type="entry name" value="2,3-DIKETO-L-GULONATE TRAP TRANSPORTER SMALL PERMEASE PROTEIN YIAM"/>
    <property type="match status" value="1"/>
</dbReference>
<evidence type="ECO:0000256" key="5">
    <source>
        <dbReference type="ARBA" id="ARBA00022692"/>
    </source>
</evidence>
<feature type="transmembrane region" description="Helical" evidence="9">
    <location>
        <begin position="111"/>
        <end position="131"/>
    </location>
</feature>
<comment type="similarity">
    <text evidence="8 9">Belongs to the TRAP transporter small permease family.</text>
</comment>
<feature type="transmembrane region" description="Helical" evidence="9">
    <location>
        <begin position="69"/>
        <end position="90"/>
    </location>
</feature>
<reference evidence="11 12" key="1">
    <citation type="submission" date="2018-10" db="EMBL/GenBank/DDBJ databases">
        <title>Xanthobacter tagetidis genome sequencing and assembly.</title>
        <authorList>
            <person name="Maclea K.S."/>
            <person name="Goen A.E."/>
            <person name="Fatima S.A."/>
        </authorList>
    </citation>
    <scope>NUCLEOTIDE SEQUENCE [LARGE SCALE GENOMIC DNA]</scope>
    <source>
        <strain evidence="11 12">ATCC 700314</strain>
    </source>
</reference>
<dbReference type="GO" id="GO:0015740">
    <property type="term" value="P:C4-dicarboxylate transport"/>
    <property type="evidence" value="ECO:0007669"/>
    <property type="project" value="TreeGrafter"/>
</dbReference>
<dbReference type="GO" id="GO:0005886">
    <property type="term" value="C:plasma membrane"/>
    <property type="evidence" value="ECO:0007669"/>
    <property type="project" value="UniProtKB-SubCell"/>
</dbReference>
<dbReference type="GO" id="GO:0022857">
    <property type="term" value="F:transmembrane transporter activity"/>
    <property type="evidence" value="ECO:0007669"/>
    <property type="project" value="UniProtKB-UniRule"/>
</dbReference>
<dbReference type="AlphaFoldDB" id="A0A3L6ZYC8"/>
<accession>A0A3L6ZYC8</accession>
<keyword evidence="6 9" id="KW-1133">Transmembrane helix</keyword>
<evidence type="ECO:0000256" key="8">
    <source>
        <dbReference type="ARBA" id="ARBA00038436"/>
    </source>
</evidence>
<comment type="caution">
    <text evidence="11">The sequence shown here is derived from an EMBL/GenBank/DDBJ whole genome shotgun (WGS) entry which is preliminary data.</text>
</comment>
<keyword evidence="4 9" id="KW-0997">Cell inner membrane</keyword>
<feature type="transmembrane region" description="Helical" evidence="9">
    <location>
        <begin position="36"/>
        <end position="57"/>
    </location>
</feature>